<protein>
    <submittedName>
        <fullName evidence="3">NACHT domain-containing protein</fullName>
    </submittedName>
</protein>
<dbReference type="InterPro" id="IPR007111">
    <property type="entry name" value="NACHT_NTPase"/>
</dbReference>
<organism evidence="3 4">
    <name type="scientific">Paractinoplanes lichenicola</name>
    <dbReference type="NCBI Taxonomy" id="2802976"/>
    <lineage>
        <taxon>Bacteria</taxon>
        <taxon>Bacillati</taxon>
        <taxon>Actinomycetota</taxon>
        <taxon>Actinomycetes</taxon>
        <taxon>Micromonosporales</taxon>
        <taxon>Micromonosporaceae</taxon>
        <taxon>Paractinoplanes</taxon>
    </lineage>
</organism>
<dbReference type="PANTHER" id="PTHR46844">
    <property type="entry name" value="SLR5058 PROTEIN"/>
    <property type="match status" value="1"/>
</dbReference>
<dbReference type="InterPro" id="IPR027417">
    <property type="entry name" value="P-loop_NTPase"/>
</dbReference>
<feature type="region of interest" description="Disordered" evidence="1">
    <location>
        <begin position="277"/>
        <end position="299"/>
    </location>
</feature>
<evidence type="ECO:0000313" key="4">
    <source>
        <dbReference type="Proteomes" id="UP000598996"/>
    </source>
</evidence>
<dbReference type="PANTHER" id="PTHR46844:SF1">
    <property type="entry name" value="SLR5058 PROTEIN"/>
    <property type="match status" value="1"/>
</dbReference>
<feature type="compositionally biased region" description="Basic and acidic residues" evidence="1">
    <location>
        <begin position="286"/>
        <end position="297"/>
    </location>
</feature>
<dbReference type="PROSITE" id="PS50837">
    <property type="entry name" value="NACHT"/>
    <property type="match status" value="1"/>
</dbReference>
<dbReference type="SMART" id="SM00382">
    <property type="entry name" value="AAA"/>
    <property type="match status" value="1"/>
</dbReference>
<dbReference type="Pfam" id="PF04471">
    <property type="entry name" value="Mrr_cat"/>
    <property type="match status" value="1"/>
</dbReference>
<reference evidence="3 4" key="1">
    <citation type="submission" date="2021-01" db="EMBL/GenBank/DDBJ databases">
        <title>Actinoplanes sp. nov. LDG1-01 isolated from lichen.</title>
        <authorList>
            <person name="Saeng-In P."/>
            <person name="Phongsopitanun W."/>
            <person name="Kanchanasin P."/>
            <person name="Yuki M."/>
            <person name="Kudo T."/>
            <person name="Ohkuma M."/>
            <person name="Tanasupawat S."/>
        </authorList>
    </citation>
    <scope>NUCLEOTIDE SEQUENCE [LARGE SCALE GENOMIC DNA]</scope>
    <source>
        <strain evidence="3 4">LDG1-01</strain>
    </source>
</reference>
<evidence type="ECO:0000313" key="3">
    <source>
        <dbReference type="EMBL" id="MBL7259304.1"/>
    </source>
</evidence>
<feature type="domain" description="NACHT" evidence="2">
    <location>
        <begin position="316"/>
        <end position="448"/>
    </location>
</feature>
<dbReference type="RefSeq" id="WP_202996015.1">
    <property type="nucleotide sequence ID" value="NZ_JAENHO010000011.1"/>
</dbReference>
<dbReference type="EMBL" id="JAENHO010000011">
    <property type="protein sequence ID" value="MBL7259304.1"/>
    <property type="molecule type" value="Genomic_DNA"/>
</dbReference>
<dbReference type="InterPro" id="IPR003593">
    <property type="entry name" value="AAA+_ATPase"/>
</dbReference>
<accession>A0ABS1VXV8</accession>
<dbReference type="Pfam" id="PF05729">
    <property type="entry name" value="NACHT"/>
    <property type="match status" value="1"/>
</dbReference>
<dbReference type="SUPFAM" id="SSF52540">
    <property type="entry name" value="P-loop containing nucleoside triphosphate hydrolases"/>
    <property type="match status" value="1"/>
</dbReference>
<keyword evidence="4" id="KW-1185">Reference proteome</keyword>
<dbReference type="Gene3D" id="3.40.50.300">
    <property type="entry name" value="P-loop containing nucleotide triphosphate hydrolases"/>
    <property type="match status" value="1"/>
</dbReference>
<sequence>MDEIPKIRVVSGNSNEKGDILTRLMGDLFHSLGFVDLQYDLARSGRELDIVGVHEFEEKALRAECKAHTETIGGADVNKFAGVLQAEQNRTAQPVSGYFISLSGFTAPAIEQESEFARRRIALIGPAQLCDRLQKSGFLVSRDRAIDSARRVVSRSLPEGLSVRSVEIVASRLGWAWGIYYGVGPGAPSHACFIHADGHALSAATASPLLAQEGCVIAGSPVASDQVREAASVYRDYLCREFGSITLEGLQADQEIGGRRFRLENLYVPTRLTDTPESTVVDEDPDYSHADVNDHEYQSASTSRGVALGKALSSHARLAILGPPGSGKSTLIKRLAVAYASEPRREEIRDGLPVLRCLPIVVRCRQITGRSAYSIVHMLEEQISRAERPDLRAAFSQAVHEALRDGSLFLLLDGLDEIGDIAEKLQFAAQLRTFMAVYPAVRLVTTSREAGFRPIAGTVAEMCTTYFVHELSDDDIENLSVAWHRVTVGQSSEVEKDARRLAVSICSIDRVRRLASNPLLLTILFLVRRGVGQMPRRRSVLYGKAVEVLLMTWNVEGHSPVDPDEALPQLGFVAYAMMTEGKQSISESELRNLLRKARSEMPDLLMHARLSVSEMIAKIEERSSLLTLAGHDVRDGTLQAIYEFKHLTFQEYLCARAVAEGWLPAKLAELPTIELIKPYLAELSWHEVVVLTAALSGRNASTVMAELISSVSKIPAPSESAAESWNRYSSATLPYIENIAGCLADDVPVTPLLLEKALSLIVHTSEHGNLALDIIGSRYELSLREYVAGAVKSSGYIDQAMSVFVNLNGAKFAGEPVASLLSSCVVLLQGAEEDELLQGLALLVFVCLHRGSALEALVPVPVGYSTRSQLRRPAELAASLLYSGKLGVSGRVLALWAIGWSGQNIRSVRVNNKLQQWLLRSWMERDGDYEEQIPWALMSTPLTGKWGFEALGVEPAVLNSFLNARLESSEREEFRRIRCAVFLCSFYLELPWSREELTEAIKSDVVLSYARQRVEVEFIVRLLKACGESRDNINRINSRTYPRPRLGA</sequence>
<dbReference type="Proteomes" id="UP000598996">
    <property type="component" value="Unassembled WGS sequence"/>
</dbReference>
<comment type="caution">
    <text evidence="3">The sequence shown here is derived from an EMBL/GenBank/DDBJ whole genome shotgun (WGS) entry which is preliminary data.</text>
</comment>
<dbReference type="InterPro" id="IPR007560">
    <property type="entry name" value="Restrct_endonuc_IV_Mrr"/>
</dbReference>
<name>A0ABS1VXV8_9ACTN</name>
<evidence type="ECO:0000259" key="2">
    <source>
        <dbReference type="PROSITE" id="PS50837"/>
    </source>
</evidence>
<gene>
    <name evidence="3" type="ORF">JKJ07_33810</name>
</gene>
<evidence type="ECO:0000256" key="1">
    <source>
        <dbReference type="SAM" id="MobiDB-lite"/>
    </source>
</evidence>
<proteinExistence type="predicted"/>
<dbReference type="CDD" id="cd00267">
    <property type="entry name" value="ABC_ATPase"/>
    <property type="match status" value="1"/>
</dbReference>